<evidence type="ECO:0000313" key="2">
    <source>
        <dbReference type="EMBL" id="GJT01395.1"/>
    </source>
</evidence>
<reference evidence="2" key="2">
    <citation type="submission" date="2022-01" db="EMBL/GenBank/DDBJ databases">
        <authorList>
            <person name="Yamashiro T."/>
            <person name="Shiraishi A."/>
            <person name="Satake H."/>
            <person name="Nakayama K."/>
        </authorList>
    </citation>
    <scope>NUCLEOTIDE SEQUENCE</scope>
</reference>
<keyword evidence="3" id="KW-1185">Reference proteome</keyword>
<evidence type="ECO:0000256" key="1">
    <source>
        <dbReference type="SAM" id="Coils"/>
    </source>
</evidence>
<comment type="caution">
    <text evidence="2">The sequence shown here is derived from an EMBL/GenBank/DDBJ whole genome shotgun (WGS) entry which is preliminary data.</text>
</comment>
<organism evidence="2 3">
    <name type="scientific">Tanacetum coccineum</name>
    <dbReference type="NCBI Taxonomy" id="301880"/>
    <lineage>
        <taxon>Eukaryota</taxon>
        <taxon>Viridiplantae</taxon>
        <taxon>Streptophyta</taxon>
        <taxon>Embryophyta</taxon>
        <taxon>Tracheophyta</taxon>
        <taxon>Spermatophyta</taxon>
        <taxon>Magnoliopsida</taxon>
        <taxon>eudicotyledons</taxon>
        <taxon>Gunneridae</taxon>
        <taxon>Pentapetalae</taxon>
        <taxon>asterids</taxon>
        <taxon>campanulids</taxon>
        <taxon>Asterales</taxon>
        <taxon>Asteraceae</taxon>
        <taxon>Asteroideae</taxon>
        <taxon>Anthemideae</taxon>
        <taxon>Anthemidinae</taxon>
        <taxon>Tanacetum</taxon>
    </lineage>
</organism>
<gene>
    <name evidence="2" type="ORF">Tco_0822564</name>
</gene>
<evidence type="ECO:0008006" key="4">
    <source>
        <dbReference type="Google" id="ProtNLM"/>
    </source>
</evidence>
<reference evidence="2" key="1">
    <citation type="journal article" date="2022" name="Int. J. Mol. Sci.">
        <title>Draft Genome of Tanacetum Coccineum: Genomic Comparison of Closely Related Tanacetum-Family Plants.</title>
        <authorList>
            <person name="Yamashiro T."/>
            <person name="Shiraishi A."/>
            <person name="Nakayama K."/>
            <person name="Satake H."/>
        </authorList>
    </citation>
    <scope>NUCLEOTIDE SEQUENCE</scope>
</reference>
<sequence>MSLTQELEKRKQDLEKSLQDLSCCKSGLARYKFFQTNKKDKEKAELEYAKALGLLAETKQLHDESSKTQSYETFFVKEEKAKLVNQNSRHERRISQILKEKEQMKKDFKGLEDKEIDKLFALEN</sequence>
<keyword evidence="1" id="KW-0175">Coiled coil</keyword>
<evidence type="ECO:0000313" key="3">
    <source>
        <dbReference type="Proteomes" id="UP001151760"/>
    </source>
</evidence>
<dbReference type="EMBL" id="BQNB010012267">
    <property type="protein sequence ID" value="GJT01395.1"/>
    <property type="molecule type" value="Genomic_DNA"/>
</dbReference>
<dbReference type="Proteomes" id="UP001151760">
    <property type="component" value="Unassembled WGS sequence"/>
</dbReference>
<feature type="coiled-coil region" evidence="1">
    <location>
        <begin position="80"/>
        <end position="114"/>
    </location>
</feature>
<name>A0ABQ5AFH9_9ASTR</name>
<protein>
    <recommendedName>
        <fullName evidence="4">Flagellar FliJ protein</fullName>
    </recommendedName>
</protein>
<accession>A0ABQ5AFH9</accession>
<proteinExistence type="predicted"/>